<dbReference type="AlphaFoldDB" id="A0A2A8D5G2"/>
<keyword evidence="2" id="KW-1185">Reference proteome</keyword>
<sequence length="404" mass="44462">MALSPAGADLKVIFGPGVPDALREQIVQTWGSLSPRLFDSVHDALEATQSVAHAIVLTDGSVNLFDEHPDLVNPFGILQILNIQNEKQALETLTSNLTVAMIQQLAGKRTMLHAAAIGDPATKRALVLVGASGRGKTTAAQYLGKKFTYLTDETTIVGADREIYPYPKPLSLVVSDDEPKEQRNPVDLGLNAADCEDTSYTAARVVMVGRTDEPTKPYLERVSLGDALMSIAEQTSGVALNPEGVLSIIRLFEQCGGVWRLVYSEVEDIEPLVRELLAENAVLPNSERVDEYETFETPDRLPNVYPNGTQVLQRMFGTVGYLVDGERFLLHHGDSLDEISAFAAECWINAAHELTVREHYEVMRELFEGLPEDAHRQVVEQLSESGILTMRTVDDPLYTEEDSN</sequence>
<protein>
    <submittedName>
        <fullName evidence="1">Uncharacterized protein</fullName>
    </submittedName>
</protein>
<accession>A0A2A8D5G2</accession>
<dbReference type="EMBL" id="PDEV01000002">
    <property type="protein sequence ID" value="PEN16159.1"/>
    <property type="molecule type" value="Genomic_DNA"/>
</dbReference>
<comment type="caution">
    <text evidence="1">The sequence shown here is derived from an EMBL/GenBank/DDBJ whole genome shotgun (WGS) entry which is preliminary data.</text>
</comment>
<name>A0A2A8D5G2_9MICC</name>
<reference evidence="1" key="1">
    <citation type="submission" date="2017-10" db="EMBL/GenBank/DDBJ databases">
        <title>Kefir isolates.</title>
        <authorList>
            <person name="Kim Y."/>
            <person name="Blasche S."/>
        </authorList>
    </citation>
    <scope>NUCLEOTIDE SEQUENCE [LARGE SCALE GENOMIC DNA]</scope>
    <source>
        <strain evidence="1">OG2-2</strain>
    </source>
</reference>
<gene>
    <name evidence="1" type="ORF">CRM92_05540</name>
</gene>
<evidence type="ECO:0000313" key="2">
    <source>
        <dbReference type="Proteomes" id="UP000219947"/>
    </source>
</evidence>
<evidence type="ECO:0000313" key="1">
    <source>
        <dbReference type="EMBL" id="PEN16159.1"/>
    </source>
</evidence>
<proteinExistence type="predicted"/>
<organism evidence="1 2">
    <name type="scientific">Rothia dentocariosa</name>
    <dbReference type="NCBI Taxonomy" id="2047"/>
    <lineage>
        <taxon>Bacteria</taxon>
        <taxon>Bacillati</taxon>
        <taxon>Actinomycetota</taxon>
        <taxon>Actinomycetes</taxon>
        <taxon>Micrococcales</taxon>
        <taxon>Micrococcaceae</taxon>
        <taxon>Rothia</taxon>
    </lineage>
</organism>
<dbReference type="Proteomes" id="UP000219947">
    <property type="component" value="Unassembled WGS sequence"/>
</dbReference>